<sequence>MNTLVIGLYTEGETDERFLLNLIPRTLERIIEERDGSLDVFPLFPIKVPKIGDRAKEIKLAAQSAEGYAILIVHSDADAETDERAFNERIKPCFDLVTNADEPLCKDLVAIIPVQMTEAWMLADISPLKEQLGSDKTREELSVMFPLKYLEKMADPKSKIHEIIRMAFKNLPARRRKVNIGSLYSPLGQQVNLDILEQLPSYLKFKENLTEALIRLNYLR</sequence>
<evidence type="ECO:0008006" key="3">
    <source>
        <dbReference type="Google" id="ProtNLM"/>
    </source>
</evidence>
<comment type="caution">
    <text evidence="1">The sequence shown here is derived from an EMBL/GenBank/DDBJ whole genome shotgun (WGS) entry which is preliminary data.</text>
</comment>
<evidence type="ECO:0000313" key="2">
    <source>
        <dbReference type="Proteomes" id="UP000076962"/>
    </source>
</evidence>
<keyword evidence="2" id="KW-1185">Reference proteome</keyword>
<name>A0A176RU87_9GAMM</name>
<reference evidence="1 2" key="1">
    <citation type="submission" date="2016-05" db="EMBL/GenBank/DDBJ databases">
        <title>Single-cell genome of chain-forming Candidatus Thiomargarita nelsonii and comparison to other large sulfur-oxidizing bacteria.</title>
        <authorList>
            <person name="Winkel M."/>
            <person name="Salman V."/>
            <person name="Woyke T."/>
            <person name="Schulz-Vogt H."/>
            <person name="Richter M."/>
            <person name="Flood B."/>
            <person name="Bailey J."/>
            <person name="Amann R."/>
            <person name="Mussmann M."/>
        </authorList>
    </citation>
    <scope>NUCLEOTIDE SEQUENCE [LARGE SCALE GENOMIC DNA]</scope>
    <source>
        <strain evidence="1 2">THI036</strain>
    </source>
</reference>
<gene>
    <name evidence="1" type="ORF">THIOM_005076</name>
</gene>
<dbReference type="AlphaFoldDB" id="A0A176RU87"/>
<proteinExistence type="predicted"/>
<evidence type="ECO:0000313" key="1">
    <source>
        <dbReference type="EMBL" id="OAD19298.1"/>
    </source>
</evidence>
<dbReference type="EMBL" id="LUTY01002860">
    <property type="protein sequence ID" value="OAD19298.1"/>
    <property type="molecule type" value="Genomic_DNA"/>
</dbReference>
<accession>A0A176RU87</accession>
<dbReference type="Pfam" id="PF14103">
    <property type="entry name" value="DUF4276"/>
    <property type="match status" value="1"/>
</dbReference>
<organism evidence="1 2">
    <name type="scientific">Candidatus Thiomargarita nelsonii</name>
    <dbReference type="NCBI Taxonomy" id="1003181"/>
    <lineage>
        <taxon>Bacteria</taxon>
        <taxon>Pseudomonadati</taxon>
        <taxon>Pseudomonadota</taxon>
        <taxon>Gammaproteobacteria</taxon>
        <taxon>Thiotrichales</taxon>
        <taxon>Thiotrichaceae</taxon>
        <taxon>Thiomargarita</taxon>
    </lineage>
</organism>
<protein>
    <recommendedName>
        <fullName evidence="3">DUF4276 family protein</fullName>
    </recommendedName>
</protein>
<dbReference type="InterPro" id="IPR025455">
    <property type="entry name" value="DUF4276"/>
</dbReference>
<dbReference type="Proteomes" id="UP000076962">
    <property type="component" value="Unassembled WGS sequence"/>
</dbReference>